<feature type="region of interest" description="Disordered" evidence="1">
    <location>
        <begin position="188"/>
        <end position="209"/>
    </location>
</feature>
<name>A0A0F4YFF9_RASE3</name>
<comment type="caution">
    <text evidence="3">The sequence shown here is derived from an EMBL/GenBank/DDBJ whole genome shotgun (WGS) entry which is preliminary data.</text>
</comment>
<dbReference type="GO" id="GO:0005739">
    <property type="term" value="C:mitochondrion"/>
    <property type="evidence" value="ECO:0007669"/>
    <property type="project" value="TreeGrafter"/>
</dbReference>
<evidence type="ECO:0000256" key="1">
    <source>
        <dbReference type="SAM" id="MobiDB-lite"/>
    </source>
</evidence>
<dbReference type="InterPro" id="IPR002575">
    <property type="entry name" value="Aminoglycoside_PTrfase"/>
</dbReference>
<protein>
    <recommendedName>
        <fullName evidence="2">Aminoglycoside phosphotransferase domain-containing protein</fullName>
    </recommendedName>
</protein>
<evidence type="ECO:0000259" key="2">
    <source>
        <dbReference type="Pfam" id="PF01636"/>
    </source>
</evidence>
<evidence type="ECO:0000313" key="4">
    <source>
        <dbReference type="Proteomes" id="UP000053958"/>
    </source>
</evidence>
<sequence length="766" mass="86697">MIIAKKTIGTIVKNGQLITLSAATRTTHWMRPEIAVDAMKDSFAQAVEGYTGDSPEDTREICARLWTLSHSLSETDRDNREPDHPGPSDSRDHFTGVCFNSKGEGKSVHFPLGLRIDGRHVRGLLHVWIEAGGIVVGTAMLSVGLGAPACRPQKTAVESLVELASKKNIFLSQLATSPLRGAIFSIKHGSSSKGDSSDQNEKRIPGPMDRRFPLRYTQKHIICPTPRICKTESISRFHSSPVAPLVQMGDAHDLFRYTSGRWIYNEPLRLAERELVFDVPQLKRIAAKSINRSESDVLSIRKLAEGGFNRTFEISMRDGFQVIARLPYPSTTPTHYTIASEVATMDFVRSHGLPVPRVFDYSATNENPVGAEYIIMEKVVGKELGNIWYTMSEKERLKMIVQVVKLEALLFSVQLPASGSIYYKHDLADETRNIDIKVDGPFGKFCIGPDAHYRWWHKERASLSVERGPSPNNAREVSSTRDVLRAVAKRELAWTKNPADHIKNLSDYLQIADFLAPKAGSNLNRPTIRHPDLQPNNIFVSDSLEIVGLIDWQHCSVLPLLLQAGPPRYFQNYGDEESENLVTPQLPQNFAQLNEKEQEAALELFRRRQLHYYYFAMTAKFNKEHFDACTDEQVVLKQKLFQHAGSPWEGDNISLKADLIRATWRWREIASMGDVKCYSCPLNYSSEEVEKCLELEAEQREADEDMERSRSYLGVTVDGWVSTERYDNSKELNERLKAEAIASAESEDIRAQIEKNWPFNDRDEDE</sequence>
<dbReference type="EMBL" id="LASV01000786">
    <property type="protein sequence ID" value="KKA16348.1"/>
    <property type="molecule type" value="Genomic_DNA"/>
</dbReference>
<dbReference type="STRING" id="1408163.A0A0F4YFF9"/>
<dbReference type="Proteomes" id="UP000053958">
    <property type="component" value="Unassembled WGS sequence"/>
</dbReference>
<dbReference type="AlphaFoldDB" id="A0A0F4YFF9"/>
<dbReference type="InterPro" id="IPR051035">
    <property type="entry name" value="Mito_inheritance_9"/>
</dbReference>
<dbReference type="OrthoDB" id="10003767at2759"/>
<dbReference type="RefSeq" id="XP_013322960.1">
    <property type="nucleotide sequence ID" value="XM_013467506.1"/>
</dbReference>
<dbReference type="Pfam" id="PF01636">
    <property type="entry name" value="APH"/>
    <property type="match status" value="1"/>
</dbReference>
<dbReference type="GeneID" id="25313123"/>
<proteinExistence type="predicted"/>
<organism evidence="3 4">
    <name type="scientific">Rasamsonia emersonii (strain ATCC 16479 / CBS 393.64 / IMI 116815)</name>
    <dbReference type="NCBI Taxonomy" id="1408163"/>
    <lineage>
        <taxon>Eukaryota</taxon>
        <taxon>Fungi</taxon>
        <taxon>Dikarya</taxon>
        <taxon>Ascomycota</taxon>
        <taxon>Pezizomycotina</taxon>
        <taxon>Eurotiomycetes</taxon>
        <taxon>Eurotiomycetidae</taxon>
        <taxon>Eurotiales</taxon>
        <taxon>Trichocomaceae</taxon>
        <taxon>Rasamsonia</taxon>
    </lineage>
</organism>
<dbReference type="SUPFAM" id="SSF56112">
    <property type="entry name" value="Protein kinase-like (PK-like)"/>
    <property type="match status" value="1"/>
</dbReference>
<dbReference type="Gene3D" id="3.30.200.20">
    <property type="entry name" value="Phosphorylase Kinase, domain 1"/>
    <property type="match status" value="1"/>
</dbReference>
<dbReference type="Gene3D" id="3.90.1200.10">
    <property type="match status" value="1"/>
</dbReference>
<dbReference type="PANTHER" id="PTHR36091">
    <property type="entry name" value="ALTERED INHERITANCE OF MITOCHONDRIA PROTEIN 9, MITOCHONDRIAL"/>
    <property type="match status" value="1"/>
</dbReference>
<keyword evidence="4" id="KW-1185">Reference proteome</keyword>
<reference evidence="3 4" key="1">
    <citation type="submission" date="2015-04" db="EMBL/GenBank/DDBJ databases">
        <authorList>
            <person name="Heijne W.H."/>
            <person name="Fedorova N.D."/>
            <person name="Nierman W.C."/>
            <person name="Vollebregt A.W."/>
            <person name="Zhao Z."/>
            <person name="Wu L."/>
            <person name="Kumar M."/>
            <person name="Stam H."/>
            <person name="van den Berg M.A."/>
            <person name="Pel H.J."/>
        </authorList>
    </citation>
    <scope>NUCLEOTIDE SEQUENCE [LARGE SCALE GENOMIC DNA]</scope>
    <source>
        <strain evidence="3 4">CBS 393.64</strain>
    </source>
</reference>
<dbReference type="InterPro" id="IPR011009">
    <property type="entry name" value="Kinase-like_dom_sf"/>
</dbReference>
<feature type="domain" description="Aminoglycoside phosphotransferase" evidence="2">
    <location>
        <begin position="300"/>
        <end position="558"/>
    </location>
</feature>
<feature type="compositionally biased region" description="Basic and acidic residues" evidence="1">
    <location>
        <begin position="195"/>
        <end position="209"/>
    </location>
</feature>
<accession>A0A0F4YFF9</accession>
<feature type="region of interest" description="Disordered" evidence="1">
    <location>
        <begin position="73"/>
        <end position="94"/>
    </location>
</feature>
<evidence type="ECO:0000313" key="3">
    <source>
        <dbReference type="EMBL" id="KKA16348.1"/>
    </source>
</evidence>
<dbReference type="PANTHER" id="PTHR36091:SF2">
    <property type="entry name" value="AMINOGLYCOSIDE PHOSPHOTRANSFERASE DOMAIN-CONTAINING PROTEIN"/>
    <property type="match status" value="1"/>
</dbReference>
<gene>
    <name evidence="3" type="ORF">T310_10062</name>
</gene>